<dbReference type="Gene3D" id="3.20.20.70">
    <property type="entry name" value="Aldolase class I"/>
    <property type="match status" value="1"/>
</dbReference>
<keyword evidence="2 9" id="KW-0808">Transferase</keyword>
<keyword evidence="5 9" id="KW-0784">Thiamine biosynthesis</keyword>
<dbReference type="Proteomes" id="UP000021816">
    <property type="component" value="Unassembled WGS sequence"/>
</dbReference>
<dbReference type="Pfam" id="PF02581">
    <property type="entry name" value="TMP-TENI"/>
    <property type="match status" value="1"/>
</dbReference>
<feature type="binding site" evidence="9">
    <location>
        <begin position="200"/>
        <end position="201"/>
    </location>
    <ligand>
        <name>2-[(2R,5Z)-2-carboxy-4-methylthiazol-5(2H)-ylidene]ethyl phosphate</name>
        <dbReference type="ChEBI" id="CHEBI:62899"/>
    </ligand>
</feature>
<keyword evidence="4 9" id="KW-0460">Magnesium</keyword>
<dbReference type="GO" id="GO:0009228">
    <property type="term" value="P:thiamine biosynthetic process"/>
    <property type="evidence" value="ECO:0007669"/>
    <property type="project" value="UniProtKB-KW"/>
</dbReference>
<dbReference type="EC" id="2.5.1.3" evidence="9"/>
<feature type="binding site" evidence="9">
    <location>
        <position position="180"/>
    </location>
    <ligand>
        <name>2-[(2R,5Z)-2-carboxy-4-methylthiazol-5(2H)-ylidene]ethyl phosphate</name>
        <dbReference type="ChEBI" id="CHEBI:62899"/>
    </ligand>
</feature>
<evidence type="ECO:0000256" key="10">
    <source>
        <dbReference type="RuleBase" id="RU003826"/>
    </source>
</evidence>
<dbReference type="UniPathway" id="UPA00060">
    <property type="reaction ID" value="UER00141"/>
</dbReference>
<evidence type="ECO:0000256" key="4">
    <source>
        <dbReference type="ARBA" id="ARBA00022842"/>
    </source>
</evidence>
<feature type="domain" description="Thiamine phosphate synthase/TenI" evidence="12">
    <location>
        <begin position="23"/>
        <end position="202"/>
    </location>
</feature>
<evidence type="ECO:0000256" key="2">
    <source>
        <dbReference type="ARBA" id="ARBA00022679"/>
    </source>
</evidence>
<comment type="caution">
    <text evidence="13">The sequence shown here is derived from an EMBL/GenBank/DDBJ whole genome shotgun (WGS) entry which is preliminary data.</text>
</comment>
<dbReference type="NCBIfam" id="TIGR00693">
    <property type="entry name" value="thiE"/>
    <property type="match status" value="1"/>
</dbReference>
<dbReference type="HAMAP" id="MF_00097">
    <property type="entry name" value="TMP_synthase"/>
    <property type="match status" value="1"/>
</dbReference>
<feature type="binding site" evidence="9">
    <location>
        <begin position="150"/>
        <end position="152"/>
    </location>
    <ligand>
        <name>2-[(2R,5Z)-2-carboxy-4-methylthiazol-5(2H)-ylidene]ethyl phosphate</name>
        <dbReference type="ChEBI" id="CHEBI:62899"/>
    </ligand>
</feature>
<proteinExistence type="inferred from homology"/>
<evidence type="ECO:0000256" key="11">
    <source>
        <dbReference type="RuleBase" id="RU004253"/>
    </source>
</evidence>
<evidence type="ECO:0000313" key="14">
    <source>
        <dbReference type="Proteomes" id="UP000021816"/>
    </source>
</evidence>
<dbReference type="GO" id="GO:0004789">
    <property type="term" value="F:thiamine-phosphate diphosphorylase activity"/>
    <property type="evidence" value="ECO:0007669"/>
    <property type="project" value="UniProtKB-UniRule"/>
</dbReference>
<feature type="binding site" evidence="9">
    <location>
        <position position="153"/>
    </location>
    <ligand>
        <name>4-amino-2-methyl-5-(diphosphooxymethyl)pyrimidine</name>
        <dbReference type="ChEBI" id="CHEBI:57841"/>
    </ligand>
</feature>
<feature type="binding site" evidence="9">
    <location>
        <position position="104"/>
    </location>
    <ligand>
        <name>Mg(2+)</name>
        <dbReference type="ChEBI" id="CHEBI:18420"/>
    </ligand>
</feature>
<dbReference type="InterPro" id="IPR013785">
    <property type="entry name" value="Aldolase_TIM"/>
</dbReference>
<reference evidence="13 14" key="1">
    <citation type="submission" date="2014-02" db="EMBL/GenBank/DDBJ databases">
        <title>Expanding our view of genomic diversity in Candidatus Accumulibacter clades.</title>
        <authorList>
            <person name="Skennerton C.T."/>
            <person name="Barr J.J."/>
            <person name="Slater F.R."/>
            <person name="Bond P.L."/>
            <person name="Tyson G.W."/>
        </authorList>
    </citation>
    <scope>NUCLEOTIDE SEQUENCE [LARGE SCALE GENOMIC DNA]</scope>
    <source>
        <strain evidence="14">BA-92</strain>
    </source>
</reference>
<dbReference type="GO" id="GO:0009229">
    <property type="term" value="P:thiamine diphosphate biosynthetic process"/>
    <property type="evidence" value="ECO:0007669"/>
    <property type="project" value="UniProtKB-UniRule"/>
</dbReference>
<dbReference type="PANTHER" id="PTHR20857:SF15">
    <property type="entry name" value="THIAMINE-PHOSPHATE SYNTHASE"/>
    <property type="match status" value="1"/>
</dbReference>
<dbReference type="InterPro" id="IPR036206">
    <property type="entry name" value="ThiamineP_synth_sf"/>
</dbReference>
<evidence type="ECO:0000256" key="7">
    <source>
        <dbReference type="ARBA" id="ARBA00047851"/>
    </source>
</evidence>
<dbReference type="PATRIC" id="fig|1454003.3.peg.15"/>
<dbReference type="GO" id="GO:0005737">
    <property type="term" value="C:cytoplasm"/>
    <property type="evidence" value="ECO:0007669"/>
    <property type="project" value="TreeGrafter"/>
</dbReference>
<organism evidence="13 14">
    <name type="scientific">Candidatus Accumulibacter appositus</name>
    <dbReference type="NCBI Taxonomy" id="1454003"/>
    <lineage>
        <taxon>Bacteria</taxon>
        <taxon>Pseudomonadati</taxon>
        <taxon>Pseudomonadota</taxon>
        <taxon>Betaproteobacteria</taxon>
        <taxon>Candidatus Accumulibacter</taxon>
    </lineage>
</organism>
<comment type="function">
    <text evidence="9">Condenses 4-methyl-5-(beta-hydroxyethyl)thiazole monophosphate (THZ-P) and 2-methyl-4-amino-5-hydroxymethyl pyrimidine pyrophosphate (HMP-PP) to form thiamine monophosphate (TMP).</text>
</comment>
<sequence length="233" mass="24020">MSEGIPPPMAEGNQAPRQPLRGLYAITPDCLAATVLIQRVQAALQGGAAFVQYRDKGGDPARRAEIARALLALCRQFGARLLINDDLPLALAVGADGLHLGAADGQLSAARAALGSSLLLGASCYDDFERARAAAAAGADYLAFGAMHPSSTKPLAVRASPSLITRCRAELQLPACAIGGITVENAAPLLAAGADLLAVISDLFEAPDVASRAAAYQLLFEENALDLPKSTTF</sequence>
<evidence type="ECO:0000256" key="1">
    <source>
        <dbReference type="ARBA" id="ARBA00005165"/>
    </source>
</evidence>
<evidence type="ECO:0000256" key="9">
    <source>
        <dbReference type="HAMAP-Rule" id="MF_00097"/>
    </source>
</evidence>
<feature type="binding site" evidence="9">
    <location>
        <begin position="52"/>
        <end position="56"/>
    </location>
    <ligand>
        <name>4-amino-2-methyl-5-(diphosphooxymethyl)pyrimidine</name>
        <dbReference type="ChEBI" id="CHEBI:57841"/>
    </ligand>
</feature>
<evidence type="ECO:0000256" key="6">
    <source>
        <dbReference type="ARBA" id="ARBA00047334"/>
    </source>
</evidence>
<dbReference type="CDD" id="cd00564">
    <property type="entry name" value="TMP_TenI"/>
    <property type="match status" value="1"/>
</dbReference>
<dbReference type="STRING" id="1454003.AW10_00013"/>
<comment type="similarity">
    <text evidence="9 10">Belongs to the thiamine-phosphate synthase family.</text>
</comment>
<evidence type="ECO:0000256" key="8">
    <source>
        <dbReference type="ARBA" id="ARBA00047883"/>
    </source>
</evidence>
<evidence type="ECO:0000313" key="13">
    <source>
        <dbReference type="EMBL" id="EXI83277.1"/>
    </source>
</evidence>
<dbReference type="EMBL" id="JEMX01000002">
    <property type="protein sequence ID" value="EXI83277.1"/>
    <property type="molecule type" value="Genomic_DNA"/>
</dbReference>
<comment type="catalytic activity">
    <reaction evidence="7 9 10">
        <text>2-(2-carboxy-4-methylthiazol-5-yl)ethyl phosphate + 4-amino-2-methyl-5-(diphosphooxymethyl)pyrimidine + 2 H(+) = thiamine phosphate + CO2 + diphosphate</text>
        <dbReference type="Rhea" id="RHEA:47848"/>
        <dbReference type="ChEBI" id="CHEBI:15378"/>
        <dbReference type="ChEBI" id="CHEBI:16526"/>
        <dbReference type="ChEBI" id="CHEBI:33019"/>
        <dbReference type="ChEBI" id="CHEBI:37575"/>
        <dbReference type="ChEBI" id="CHEBI:57841"/>
        <dbReference type="ChEBI" id="CHEBI:62890"/>
        <dbReference type="EC" id="2.5.1.3"/>
    </reaction>
</comment>
<feature type="binding site" evidence="9">
    <location>
        <position position="123"/>
    </location>
    <ligand>
        <name>4-amino-2-methyl-5-(diphosphooxymethyl)pyrimidine</name>
        <dbReference type="ChEBI" id="CHEBI:57841"/>
    </ligand>
</feature>
<evidence type="ECO:0000256" key="3">
    <source>
        <dbReference type="ARBA" id="ARBA00022723"/>
    </source>
</evidence>
<feature type="binding site" evidence="9">
    <location>
        <position position="85"/>
    </location>
    <ligand>
        <name>Mg(2+)</name>
        <dbReference type="ChEBI" id="CHEBI:18420"/>
    </ligand>
</feature>
<dbReference type="InterPro" id="IPR022998">
    <property type="entry name" value="ThiamineP_synth_TenI"/>
</dbReference>
<comment type="catalytic activity">
    <reaction evidence="6 9 10">
        <text>4-methyl-5-(2-phosphooxyethyl)-thiazole + 4-amino-2-methyl-5-(diphosphooxymethyl)pyrimidine + H(+) = thiamine phosphate + diphosphate</text>
        <dbReference type="Rhea" id="RHEA:22328"/>
        <dbReference type="ChEBI" id="CHEBI:15378"/>
        <dbReference type="ChEBI" id="CHEBI:33019"/>
        <dbReference type="ChEBI" id="CHEBI:37575"/>
        <dbReference type="ChEBI" id="CHEBI:57841"/>
        <dbReference type="ChEBI" id="CHEBI:58296"/>
        <dbReference type="EC" id="2.5.1.3"/>
    </reaction>
</comment>
<evidence type="ECO:0000256" key="5">
    <source>
        <dbReference type="ARBA" id="ARBA00022977"/>
    </source>
</evidence>
<keyword evidence="3 9" id="KW-0479">Metal-binding</keyword>
<feature type="binding site" evidence="9">
    <location>
        <position position="84"/>
    </location>
    <ligand>
        <name>4-amino-2-methyl-5-(diphosphooxymethyl)pyrimidine</name>
        <dbReference type="ChEBI" id="CHEBI:57841"/>
    </ligand>
</feature>
<dbReference type="InterPro" id="IPR034291">
    <property type="entry name" value="TMP_synthase"/>
</dbReference>
<evidence type="ECO:0000259" key="12">
    <source>
        <dbReference type="Pfam" id="PF02581"/>
    </source>
</evidence>
<comment type="pathway">
    <text evidence="1 9 11">Cofactor biosynthesis; thiamine diphosphate biosynthesis; thiamine phosphate from 4-amino-2-methyl-5-diphosphomethylpyrimidine and 4-methyl-5-(2-phosphoethyl)-thiazole: step 1/1.</text>
</comment>
<dbReference type="SUPFAM" id="SSF51391">
    <property type="entry name" value="Thiamin phosphate synthase"/>
    <property type="match status" value="1"/>
</dbReference>
<comment type="catalytic activity">
    <reaction evidence="8 9 10">
        <text>2-[(2R,5Z)-2-carboxy-4-methylthiazol-5(2H)-ylidene]ethyl phosphate + 4-amino-2-methyl-5-(diphosphooxymethyl)pyrimidine + 2 H(+) = thiamine phosphate + CO2 + diphosphate</text>
        <dbReference type="Rhea" id="RHEA:47844"/>
        <dbReference type="ChEBI" id="CHEBI:15378"/>
        <dbReference type="ChEBI" id="CHEBI:16526"/>
        <dbReference type="ChEBI" id="CHEBI:33019"/>
        <dbReference type="ChEBI" id="CHEBI:37575"/>
        <dbReference type="ChEBI" id="CHEBI:57841"/>
        <dbReference type="ChEBI" id="CHEBI:62899"/>
        <dbReference type="EC" id="2.5.1.3"/>
    </reaction>
</comment>
<dbReference type="PANTHER" id="PTHR20857">
    <property type="entry name" value="THIAMINE-PHOSPHATE PYROPHOSPHORYLASE"/>
    <property type="match status" value="1"/>
</dbReference>
<dbReference type="GO" id="GO:0000287">
    <property type="term" value="F:magnesium ion binding"/>
    <property type="evidence" value="ECO:0007669"/>
    <property type="project" value="UniProtKB-UniRule"/>
</dbReference>
<protein>
    <recommendedName>
        <fullName evidence="9">Thiamine-phosphate synthase</fullName>
        <shortName evidence="9">TP synthase</shortName>
        <shortName evidence="9">TPS</shortName>
        <ecNumber evidence="9">2.5.1.3</ecNumber>
    </recommendedName>
    <alternativeName>
        <fullName evidence="9">Thiamine-phosphate pyrophosphorylase</fullName>
        <shortName evidence="9">TMP pyrophosphorylase</shortName>
        <shortName evidence="9">TMP-PPase</shortName>
    </alternativeName>
</protein>
<gene>
    <name evidence="9 13" type="primary">thiE</name>
    <name evidence="13" type="ORF">AW10_00013</name>
</gene>
<dbReference type="AlphaFoldDB" id="A0A011Q201"/>
<comment type="cofactor">
    <cofactor evidence="9">
        <name>Mg(2+)</name>
        <dbReference type="ChEBI" id="CHEBI:18420"/>
    </cofactor>
    <text evidence="9">Binds 1 Mg(2+) ion per subunit.</text>
</comment>
<name>A0A011Q201_9PROT</name>
<accession>A0A011Q201</accession>